<gene>
    <name evidence="1" type="ORF">EVAR_39698_1</name>
</gene>
<name>A0A4C1W5H7_EUMVA</name>
<sequence>MSGSVSRRFYVDGSSLVPSALIQCGQTANDSIIIQCNGLRTPIRQQDPRPIVLSEARGKWFRFWFKFQTYWTCCARGRPIIVEWERDARHSAGLSLVRDNGIHHRRGYTERVHIHPNEIAIKMQTKTAARCRIEFTTKLCRDGRETNGGANGARIQFVPEATGGGNTPKVLMH</sequence>
<comment type="caution">
    <text evidence="1">The sequence shown here is derived from an EMBL/GenBank/DDBJ whole genome shotgun (WGS) entry which is preliminary data.</text>
</comment>
<protein>
    <submittedName>
        <fullName evidence="1">Uncharacterized protein</fullName>
    </submittedName>
</protein>
<dbReference type="EMBL" id="BGZK01000481">
    <property type="protein sequence ID" value="GBP46321.1"/>
    <property type="molecule type" value="Genomic_DNA"/>
</dbReference>
<accession>A0A4C1W5H7</accession>
<evidence type="ECO:0000313" key="1">
    <source>
        <dbReference type="EMBL" id="GBP46321.1"/>
    </source>
</evidence>
<dbReference type="AlphaFoldDB" id="A0A4C1W5H7"/>
<reference evidence="1 2" key="1">
    <citation type="journal article" date="2019" name="Commun. Biol.">
        <title>The bagworm genome reveals a unique fibroin gene that provides high tensile strength.</title>
        <authorList>
            <person name="Kono N."/>
            <person name="Nakamura H."/>
            <person name="Ohtoshi R."/>
            <person name="Tomita M."/>
            <person name="Numata K."/>
            <person name="Arakawa K."/>
        </authorList>
    </citation>
    <scope>NUCLEOTIDE SEQUENCE [LARGE SCALE GENOMIC DNA]</scope>
</reference>
<proteinExistence type="predicted"/>
<dbReference type="Proteomes" id="UP000299102">
    <property type="component" value="Unassembled WGS sequence"/>
</dbReference>
<keyword evidence="2" id="KW-1185">Reference proteome</keyword>
<evidence type="ECO:0000313" key="2">
    <source>
        <dbReference type="Proteomes" id="UP000299102"/>
    </source>
</evidence>
<organism evidence="1 2">
    <name type="scientific">Eumeta variegata</name>
    <name type="common">Bagworm moth</name>
    <name type="synonym">Eumeta japonica</name>
    <dbReference type="NCBI Taxonomy" id="151549"/>
    <lineage>
        <taxon>Eukaryota</taxon>
        <taxon>Metazoa</taxon>
        <taxon>Ecdysozoa</taxon>
        <taxon>Arthropoda</taxon>
        <taxon>Hexapoda</taxon>
        <taxon>Insecta</taxon>
        <taxon>Pterygota</taxon>
        <taxon>Neoptera</taxon>
        <taxon>Endopterygota</taxon>
        <taxon>Lepidoptera</taxon>
        <taxon>Glossata</taxon>
        <taxon>Ditrysia</taxon>
        <taxon>Tineoidea</taxon>
        <taxon>Psychidae</taxon>
        <taxon>Oiketicinae</taxon>
        <taxon>Eumeta</taxon>
    </lineage>
</organism>